<dbReference type="Pfam" id="PF12796">
    <property type="entry name" value="Ank_2"/>
    <property type="match status" value="2"/>
</dbReference>
<proteinExistence type="predicted"/>
<gene>
    <name evidence="4" type="ORF">C2S_4152</name>
</gene>
<dbReference type="InterPro" id="IPR002110">
    <property type="entry name" value="Ankyrin_rpt"/>
</dbReference>
<dbReference type="Proteomes" id="UP000760494">
    <property type="component" value="Unassembled WGS sequence"/>
</dbReference>
<dbReference type="SUPFAM" id="SSF48403">
    <property type="entry name" value="Ankyrin repeat"/>
    <property type="match status" value="1"/>
</dbReference>
<evidence type="ECO:0000313" key="5">
    <source>
        <dbReference type="Proteomes" id="UP000760494"/>
    </source>
</evidence>
<accession>A0A9Q9U656</accession>
<comment type="caution">
    <text evidence="4">The sequence shown here is derived from an EMBL/GenBank/DDBJ whole genome shotgun (WGS) entry which is preliminary data.</text>
</comment>
<dbReference type="Gene3D" id="1.25.40.20">
    <property type="entry name" value="Ankyrin repeat-containing domain"/>
    <property type="match status" value="1"/>
</dbReference>
<feature type="repeat" description="ANK" evidence="3">
    <location>
        <begin position="85"/>
        <end position="117"/>
    </location>
</feature>
<dbReference type="AlphaFoldDB" id="A0A9Q9U656"/>
<reference evidence="4" key="1">
    <citation type="submission" date="2019-05" db="EMBL/GenBank/DDBJ databases">
        <authorList>
            <person name="Piombo E."/>
        </authorList>
    </citation>
    <scope>NUCLEOTIDE SEQUENCE</scope>
    <source>
        <strain evidence="4">C2S</strain>
    </source>
</reference>
<evidence type="ECO:0000256" key="2">
    <source>
        <dbReference type="ARBA" id="ARBA00023043"/>
    </source>
</evidence>
<organism evidence="4 5">
    <name type="scientific">Fusarium fujikuroi</name>
    <name type="common">Bakanae and foot rot disease fungus</name>
    <name type="synonym">Gibberella fujikuroi</name>
    <dbReference type="NCBI Taxonomy" id="5127"/>
    <lineage>
        <taxon>Eukaryota</taxon>
        <taxon>Fungi</taxon>
        <taxon>Dikarya</taxon>
        <taxon>Ascomycota</taxon>
        <taxon>Pezizomycotina</taxon>
        <taxon>Sordariomycetes</taxon>
        <taxon>Hypocreomycetidae</taxon>
        <taxon>Hypocreales</taxon>
        <taxon>Nectriaceae</taxon>
        <taxon>Fusarium</taxon>
        <taxon>Fusarium fujikuroi species complex</taxon>
    </lineage>
</organism>
<dbReference type="PANTHER" id="PTHR24178">
    <property type="entry name" value="MOLTING PROTEIN MLT-4"/>
    <property type="match status" value="1"/>
</dbReference>
<sequence>MIEEQSHERLLSIHAYCHSHLEKEASMEAEELGRSARPDMPSDFRHMHEDDLHEHVIHTAAKKGRLNNVILLLKEHASIDALNEWGQTALHIAPKGDKAAFVGVLLKTDAKRDMLDNVSRTPAHLAASGSGLRSLRILLQYKLDLSMGAFINGCWTPLHMAADNLETTEFLITHGADRNHSKANGYAALRLAIAWVQYLVVETLLQHGGDAAKTTEDGLTDFGLAIQSSE</sequence>
<evidence type="ECO:0008006" key="6">
    <source>
        <dbReference type="Google" id="ProtNLM"/>
    </source>
</evidence>
<name>A0A9Q9U656_FUSFU</name>
<keyword evidence="2 3" id="KW-0040">ANK repeat</keyword>
<evidence type="ECO:0000256" key="1">
    <source>
        <dbReference type="ARBA" id="ARBA00022737"/>
    </source>
</evidence>
<keyword evidence="1" id="KW-0677">Repeat</keyword>
<protein>
    <recommendedName>
        <fullName evidence="6">Ankyrin</fullName>
    </recommendedName>
</protein>
<evidence type="ECO:0000313" key="4">
    <source>
        <dbReference type="EMBL" id="VTT60516.1"/>
    </source>
</evidence>
<dbReference type="InterPro" id="IPR036770">
    <property type="entry name" value="Ankyrin_rpt-contain_sf"/>
</dbReference>
<dbReference type="PROSITE" id="PS50088">
    <property type="entry name" value="ANK_REPEAT"/>
    <property type="match status" value="1"/>
</dbReference>
<evidence type="ECO:0000256" key="3">
    <source>
        <dbReference type="PROSITE-ProRule" id="PRU00023"/>
    </source>
</evidence>
<dbReference type="EMBL" id="CABFJX010000046">
    <property type="protein sequence ID" value="VTT60516.1"/>
    <property type="molecule type" value="Genomic_DNA"/>
</dbReference>
<dbReference type="SMART" id="SM00248">
    <property type="entry name" value="ANK"/>
    <property type="match status" value="5"/>
</dbReference>